<dbReference type="Proteomes" id="UP001360953">
    <property type="component" value="Unassembled WGS sequence"/>
</dbReference>
<dbReference type="InterPro" id="IPR019405">
    <property type="entry name" value="Lactonase_7-beta_prop"/>
</dbReference>
<evidence type="ECO:0000313" key="4">
    <source>
        <dbReference type="Proteomes" id="UP001360953"/>
    </source>
</evidence>
<comment type="caution">
    <text evidence="3">The sequence shown here is derived from an EMBL/GenBank/DDBJ whole genome shotgun (WGS) entry which is preliminary data.</text>
</comment>
<dbReference type="InterPro" id="IPR015943">
    <property type="entry name" value="WD40/YVTN_repeat-like_dom_sf"/>
</dbReference>
<evidence type="ECO:0000256" key="2">
    <source>
        <dbReference type="SAM" id="SignalP"/>
    </source>
</evidence>
<dbReference type="GeneID" id="92031064"/>
<gene>
    <name evidence="3" type="ORF">J3D65DRAFT_602854</name>
</gene>
<proteinExistence type="inferred from homology"/>
<reference evidence="3 4" key="1">
    <citation type="submission" date="2024-04" db="EMBL/GenBank/DDBJ databases">
        <title>Phyllosticta paracitricarpa is synonymous to the EU quarantine fungus P. citricarpa based on phylogenomic analyses.</title>
        <authorList>
            <consortium name="Lawrence Berkeley National Laboratory"/>
            <person name="Van ingen-buijs V.A."/>
            <person name="Van westerhoven A.C."/>
            <person name="Haridas S."/>
            <person name="Skiadas P."/>
            <person name="Martin F."/>
            <person name="Groenewald J.Z."/>
            <person name="Crous P.W."/>
            <person name="Seidl M.F."/>
        </authorList>
    </citation>
    <scope>NUCLEOTIDE SEQUENCE [LARGE SCALE GENOMIC DNA]</scope>
    <source>
        <strain evidence="3 4">CPC 17464</strain>
    </source>
</reference>
<feature type="signal peptide" evidence="2">
    <location>
        <begin position="1"/>
        <end position="20"/>
    </location>
</feature>
<dbReference type="Gene3D" id="2.130.10.10">
    <property type="entry name" value="YVTN repeat-like/Quinoprotein amine dehydrogenase"/>
    <property type="match status" value="1"/>
</dbReference>
<dbReference type="InterPro" id="IPR011045">
    <property type="entry name" value="N2O_reductase_N"/>
</dbReference>
<protein>
    <submittedName>
        <fullName evidence="3">Lactonase, 7-bladed beta-propeller-domain-containing protein</fullName>
    </submittedName>
</protein>
<name>A0ABR1LQ33_9PEZI</name>
<dbReference type="InterPro" id="IPR050282">
    <property type="entry name" value="Cycloisomerase_2"/>
</dbReference>
<comment type="similarity">
    <text evidence="1">Belongs to the cycloisomerase 2 family.</text>
</comment>
<dbReference type="SUPFAM" id="SSF50974">
    <property type="entry name" value="Nitrous oxide reductase, N-terminal domain"/>
    <property type="match status" value="1"/>
</dbReference>
<dbReference type="PANTHER" id="PTHR30344:SF1">
    <property type="entry name" value="6-PHOSPHOGLUCONOLACTONASE"/>
    <property type="match status" value="1"/>
</dbReference>
<dbReference type="EMBL" id="JBBPEH010000006">
    <property type="protein sequence ID" value="KAK7536793.1"/>
    <property type="molecule type" value="Genomic_DNA"/>
</dbReference>
<dbReference type="PANTHER" id="PTHR30344">
    <property type="entry name" value="6-PHOSPHOGLUCONOLACTONASE-RELATED"/>
    <property type="match status" value="1"/>
</dbReference>
<sequence length="593" mass="66692">MSAMLVLILILLAALAPCPAVGRGWKRREVLFVTSYTGGFQDRGYVATLLLQQKKTKKKEQDKWQMDPITWDTRCGASPSSVFVDDSRGMMYCIDEGLGAPNGSITSYKLFFAPGPFRTGSFTGQFRPPRGHVITLPGGVSATTYGYSKKDWYAPTEFDRDDWLFGKVYPQISNTRGRRSPHYLAVAHYNGSALSGWKTDKSLARVYDWDLKTGAGHYIYQLDKPGPNPQRQEASHPHQALLDPTKEFLLVPDLGADMVRIYQNSRGPEASQGEGVGYLDPQPPLLIPAGCGPRHGAFVRYKSEMPKKERKKDKVYQNWNTYFHLVCELNNSIISYKVNYVKRPDGKAWFPTWSDEKGNKNLAQALEFKQIGLQNTFGGARVPEGAAAAEIVVSPDKKFVIVSNRNDSSFPDFRTKGPSYPDPREPLRKVESDSLATYSIASDGSLNFEELSPAGGSFPRSFALNKKGDVVAVALQYSKTLSFFHRNVTSGRMGREFLRQEDMGNLTSVSFWKRSVKYQGPFPGGYDAANMCLVKIDKTDPGICHKKVFHWPESFVWPEDWRKLQDYPAPGTSLIDKFPWATYDYVSDVKWIF</sequence>
<keyword evidence="2" id="KW-0732">Signal</keyword>
<accession>A0ABR1LQ33</accession>
<organism evidence="3 4">
    <name type="scientific">Phyllosticta citribraziliensis</name>
    <dbReference type="NCBI Taxonomy" id="989973"/>
    <lineage>
        <taxon>Eukaryota</taxon>
        <taxon>Fungi</taxon>
        <taxon>Dikarya</taxon>
        <taxon>Ascomycota</taxon>
        <taxon>Pezizomycotina</taxon>
        <taxon>Dothideomycetes</taxon>
        <taxon>Dothideomycetes incertae sedis</taxon>
        <taxon>Botryosphaeriales</taxon>
        <taxon>Phyllostictaceae</taxon>
        <taxon>Phyllosticta</taxon>
    </lineage>
</organism>
<dbReference type="RefSeq" id="XP_066654944.1">
    <property type="nucleotide sequence ID" value="XM_066798158.1"/>
</dbReference>
<evidence type="ECO:0000313" key="3">
    <source>
        <dbReference type="EMBL" id="KAK7536793.1"/>
    </source>
</evidence>
<dbReference type="Pfam" id="PF10282">
    <property type="entry name" value="Lactonase"/>
    <property type="match status" value="1"/>
</dbReference>
<evidence type="ECO:0000256" key="1">
    <source>
        <dbReference type="ARBA" id="ARBA00005564"/>
    </source>
</evidence>
<feature type="chain" id="PRO_5045753707" evidence="2">
    <location>
        <begin position="21"/>
        <end position="593"/>
    </location>
</feature>
<keyword evidence="4" id="KW-1185">Reference proteome</keyword>